<sequence length="266" mass="29760">MSGFAVPDVDPKVPSIARTYDYMIGGKDNYESDRAVGDHIKQNMPGAQAIAVENRKVLVRAVRHIAETTGIRQFLDMGSGLPTADNVHQVAQRHAPDTRVVYVDNDPAVLAHGRALLGTNDRTTVIQADAREPQAILDHPETRRLIDFDRPVAVIMCAILHHLNDDEDPAGIVRFWRDRVPSGSHFFITHFRTEHNPETAEIEGVLQQSFGRGRWRDDAEITAFFDGLEILEPGLVPTALWRPDVEADRELTTWERLIVGGLARKP</sequence>
<dbReference type="InterPro" id="IPR029063">
    <property type="entry name" value="SAM-dependent_MTases_sf"/>
</dbReference>
<dbReference type="EMBL" id="BAAATA010000009">
    <property type="protein sequence ID" value="GAA2484386.1"/>
    <property type="molecule type" value="Genomic_DNA"/>
</dbReference>
<dbReference type="GO" id="GO:0032259">
    <property type="term" value="P:methylation"/>
    <property type="evidence" value="ECO:0007669"/>
    <property type="project" value="UniProtKB-KW"/>
</dbReference>
<comment type="caution">
    <text evidence="1">The sequence shown here is derived from an EMBL/GenBank/DDBJ whole genome shotgun (WGS) entry which is preliminary data.</text>
</comment>
<evidence type="ECO:0000313" key="1">
    <source>
        <dbReference type="EMBL" id="GAA2484386.1"/>
    </source>
</evidence>
<dbReference type="Proteomes" id="UP001501358">
    <property type="component" value="Unassembled WGS sequence"/>
</dbReference>
<proteinExistence type="predicted"/>
<keyword evidence="1" id="KW-0489">Methyltransferase</keyword>
<reference evidence="1 2" key="1">
    <citation type="journal article" date="2019" name="Int. J. Syst. Evol. Microbiol.">
        <title>The Global Catalogue of Microorganisms (GCM) 10K type strain sequencing project: providing services to taxonomists for standard genome sequencing and annotation.</title>
        <authorList>
            <consortium name="The Broad Institute Genomics Platform"/>
            <consortium name="The Broad Institute Genome Sequencing Center for Infectious Disease"/>
            <person name="Wu L."/>
            <person name="Ma J."/>
        </authorList>
    </citation>
    <scope>NUCLEOTIDE SEQUENCE [LARGE SCALE GENOMIC DNA]</scope>
    <source>
        <strain evidence="1 2">JCM 6307</strain>
    </source>
</reference>
<dbReference type="PIRSF" id="PIRSF017393">
    <property type="entry name" value="MTase_SAV2177"/>
    <property type="match status" value="1"/>
</dbReference>
<keyword evidence="1" id="KW-0808">Transferase</keyword>
<organism evidence="1 2">
    <name type="scientific">Streptomyces thermolineatus</name>
    <dbReference type="NCBI Taxonomy" id="44033"/>
    <lineage>
        <taxon>Bacteria</taxon>
        <taxon>Bacillati</taxon>
        <taxon>Actinomycetota</taxon>
        <taxon>Actinomycetes</taxon>
        <taxon>Kitasatosporales</taxon>
        <taxon>Streptomycetaceae</taxon>
        <taxon>Streptomyces</taxon>
    </lineage>
</organism>
<dbReference type="SUPFAM" id="SSF53335">
    <property type="entry name" value="S-adenosyl-L-methionine-dependent methyltransferases"/>
    <property type="match status" value="1"/>
</dbReference>
<protein>
    <submittedName>
        <fullName evidence="1">SAM-dependent methyltransferase</fullName>
    </submittedName>
</protein>
<dbReference type="Gene3D" id="3.40.50.150">
    <property type="entry name" value="Vaccinia Virus protein VP39"/>
    <property type="match status" value="1"/>
</dbReference>
<dbReference type="RefSeq" id="WP_344382872.1">
    <property type="nucleotide sequence ID" value="NZ_BAAATA010000009.1"/>
</dbReference>
<evidence type="ECO:0000313" key="2">
    <source>
        <dbReference type="Proteomes" id="UP001501358"/>
    </source>
</evidence>
<dbReference type="Pfam" id="PF04672">
    <property type="entry name" value="Methyltransf_19"/>
    <property type="match status" value="1"/>
</dbReference>
<accession>A0ABN3LHC9</accession>
<name>A0ABN3LHC9_9ACTN</name>
<dbReference type="InterPro" id="IPR006764">
    <property type="entry name" value="SAM_dep_MeTrfase_SAV2177_type"/>
</dbReference>
<keyword evidence="2" id="KW-1185">Reference proteome</keyword>
<dbReference type="GO" id="GO:0008168">
    <property type="term" value="F:methyltransferase activity"/>
    <property type="evidence" value="ECO:0007669"/>
    <property type="project" value="UniProtKB-KW"/>
</dbReference>
<gene>
    <name evidence="1" type="ORF">GCM10010406_20830</name>
</gene>